<dbReference type="OrthoDB" id="8115576at2"/>
<dbReference type="Gene3D" id="1.10.260.40">
    <property type="entry name" value="lambda repressor-like DNA-binding domains"/>
    <property type="match status" value="1"/>
</dbReference>
<dbReference type="SUPFAM" id="SSF47413">
    <property type="entry name" value="lambda repressor-like DNA-binding domains"/>
    <property type="match status" value="1"/>
</dbReference>
<dbReference type="KEGG" id="kyr:CVV65_02130"/>
<gene>
    <name evidence="2" type="ORF">CVV65_02130</name>
</gene>
<name>A0A2K8N322_9BACL</name>
<dbReference type="CDD" id="cd00093">
    <property type="entry name" value="HTH_XRE"/>
    <property type="match status" value="1"/>
</dbReference>
<dbReference type="InterPro" id="IPR001387">
    <property type="entry name" value="Cro/C1-type_HTH"/>
</dbReference>
<dbReference type="AlphaFoldDB" id="A0A2K8N322"/>
<dbReference type="Pfam" id="PF13560">
    <property type="entry name" value="HTH_31"/>
    <property type="match status" value="1"/>
</dbReference>
<dbReference type="Proteomes" id="UP000231932">
    <property type="component" value="Chromosome"/>
</dbReference>
<accession>A0A2K8N322</accession>
<evidence type="ECO:0000259" key="1">
    <source>
        <dbReference type="PROSITE" id="PS50943"/>
    </source>
</evidence>
<evidence type="ECO:0000313" key="2">
    <source>
        <dbReference type="EMBL" id="ATY83909.1"/>
    </source>
</evidence>
<dbReference type="PROSITE" id="PS50943">
    <property type="entry name" value="HTH_CROC1"/>
    <property type="match status" value="1"/>
</dbReference>
<dbReference type="RefSeq" id="WP_100666745.1">
    <property type="nucleotide sequence ID" value="NZ_CP024955.1"/>
</dbReference>
<evidence type="ECO:0000313" key="3">
    <source>
        <dbReference type="Proteomes" id="UP000231932"/>
    </source>
</evidence>
<dbReference type="GO" id="GO:0003677">
    <property type="term" value="F:DNA binding"/>
    <property type="evidence" value="ECO:0007669"/>
    <property type="project" value="InterPro"/>
</dbReference>
<dbReference type="SMART" id="SM00530">
    <property type="entry name" value="HTH_XRE"/>
    <property type="match status" value="1"/>
</dbReference>
<feature type="domain" description="HTH cro/C1-type" evidence="1">
    <location>
        <begin position="7"/>
        <end position="61"/>
    </location>
</feature>
<organism evidence="2 3">
    <name type="scientific">Kyrpidia spormannii</name>
    <dbReference type="NCBI Taxonomy" id="2055160"/>
    <lineage>
        <taxon>Bacteria</taxon>
        <taxon>Bacillati</taxon>
        <taxon>Bacillota</taxon>
        <taxon>Bacilli</taxon>
        <taxon>Bacillales</taxon>
        <taxon>Alicyclobacillaceae</taxon>
        <taxon>Kyrpidia</taxon>
    </lineage>
</organism>
<reference evidence="3" key="1">
    <citation type="submission" date="2017-11" db="EMBL/GenBank/DDBJ databases">
        <title>Complete Genome Sequence of Kyrpidia sp. Strain EA-1, a thermophilic, hydrogen-oxidizing Bacterium, isolated from the Azores.</title>
        <authorList>
            <person name="Reiner J.E."/>
            <person name="Lapp C.J."/>
            <person name="Bunk B."/>
            <person name="Gescher J."/>
        </authorList>
    </citation>
    <scope>NUCLEOTIDE SEQUENCE [LARGE SCALE GENOMIC DNA]</scope>
    <source>
        <strain evidence="3">EA-1</strain>
    </source>
</reference>
<dbReference type="EMBL" id="CP024955">
    <property type="protein sequence ID" value="ATY83909.1"/>
    <property type="molecule type" value="Genomic_DNA"/>
</dbReference>
<proteinExistence type="predicted"/>
<keyword evidence="3" id="KW-1185">Reference proteome</keyword>
<dbReference type="InterPro" id="IPR010982">
    <property type="entry name" value="Lambda_DNA-bd_dom_sf"/>
</dbReference>
<sequence>MTGLTKLEVLRRARGWTQTDVSQMIGVSGGLISHIERRVRSSYPKLRKALAELYGVSESTLFDDLGMAKEVDPAGLERLVG</sequence>
<protein>
    <submittedName>
        <fullName evidence="2">XRE family transcriptional regulator</fullName>
    </submittedName>
</protein>